<reference evidence="2 3" key="1">
    <citation type="submission" date="2014-11" db="EMBL/GenBank/DDBJ databases">
        <authorList>
            <person name="Zhu J."/>
            <person name="Qi W."/>
            <person name="Song R."/>
        </authorList>
    </citation>
    <scope>NUCLEOTIDE SEQUENCE [LARGE SCALE GENOMIC DNA]</scope>
</reference>
<proteinExistence type="predicted"/>
<gene>
    <name evidence="2" type="ORF">Vbra_6130</name>
</gene>
<feature type="compositionally biased region" description="Basic and acidic residues" evidence="1">
    <location>
        <begin position="531"/>
        <end position="542"/>
    </location>
</feature>
<keyword evidence="3" id="KW-1185">Reference proteome</keyword>
<sequence length="542" mass="59021">MMAASGSLLSPSVELVFVNDWEDESESTVGDDHKLHVKRDVLMTFPHFVPALQEAGGFGEGQSHRIVIREVDVTTARVVLQNESAMLNALAIHNFLNALKALDYFHSGCAPMMLRNLERKRPELLQPWWYTEDPWARRAVVKLVSYLCLHMACGYLQASPDKLANFLIVSTNAPTLSDAIGICGGDVFADEERTLASKEYLIRPFATQDNCSPLCNPFILRCTCTDPLCTCGRLLLPPITATLEANFSFSTYPYLNPADNQERPLNEAINFNLRASGTCILEAKWTQVTEFTKSLGDYDRFRLLCSLDGMTFRPFAALAAYCRARSILEPHESQHIADSAQEMIGRPGRLSAQAGCANGIAEDDLAGFLTTVAPMLSPEAQRTLHTALTNSGMTDAAMALWSQMAFLECGASFQETSLSWPAPIPQPPTFPAPELSVPSAVERHLVSSFQPRFNNACFPHHYLQHAFPPADDSPSASSGPPLAPLLPTNGKQASDSAPNICREAASDEVSQAADDTGAGLVPSYCLSYSDDGPKKADPPTSS</sequence>
<accession>A0A0G4G1B2</accession>
<protein>
    <submittedName>
        <fullName evidence="2">Uncharacterized protein</fullName>
    </submittedName>
</protein>
<dbReference type="EMBL" id="CDMY01000544">
    <property type="protein sequence ID" value="CEM21880.1"/>
    <property type="molecule type" value="Genomic_DNA"/>
</dbReference>
<dbReference type="VEuPathDB" id="CryptoDB:Vbra_6130"/>
<dbReference type="PhylomeDB" id="A0A0G4G1B2"/>
<name>A0A0G4G1B2_VITBC</name>
<organism evidence="2 3">
    <name type="scientific">Vitrella brassicaformis (strain CCMP3155)</name>
    <dbReference type="NCBI Taxonomy" id="1169540"/>
    <lineage>
        <taxon>Eukaryota</taxon>
        <taxon>Sar</taxon>
        <taxon>Alveolata</taxon>
        <taxon>Colpodellida</taxon>
        <taxon>Vitrellaceae</taxon>
        <taxon>Vitrella</taxon>
    </lineage>
</organism>
<evidence type="ECO:0000256" key="1">
    <source>
        <dbReference type="SAM" id="MobiDB-lite"/>
    </source>
</evidence>
<evidence type="ECO:0000313" key="3">
    <source>
        <dbReference type="Proteomes" id="UP000041254"/>
    </source>
</evidence>
<dbReference type="AlphaFoldDB" id="A0A0G4G1B2"/>
<dbReference type="InParanoid" id="A0A0G4G1B2"/>
<feature type="compositionally biased region" description="Low complexity" evidence="1">
    <location>
        <begin position="468"/>
        <end position="480"/>
    </location>
</feature>
<dbReference type="Proteomes" id="UP000041254">
    <property type="component" value="Unassembled WGS sequence"/>
</dbReference>
<evidence type="ECO:0000313" key="2">
    <source>
        <dbReference type="EMBL" id="CEM21880.1"/>
    </source>
</evidence>
<feature type="region of interest" description="Disordered" evidence="1">
    <location>
        <begin position="468"/>
        <end position="542"/>
    </location>
</feature>